<feature type="transmembrane region" description="Helical" evidence="5">
    <location>
        <begin position="94"/>
        <end position="112"/>
    </location>
</feature>
<dbReference type="STRING" id="1437875.CFRA_00560"/>
<keyword evidence="5" id="KW-0812">Transmembrane</keyword>
<dbReference type="SMART" id="SM00387">
    <property type="entry name" value="HATPase_c"/>
    <property type="match status" value="1"/>
</dbReference>
<dbReference type="InterPro" id="IPR005467">
    <property type="entry name" value="His_kinase_dom"/>
</dbReference>
<feature type="compositionally biased region" description="Low complexity" evidence="4">
    <location>
        <begin position="298"/>
        <end position="320"/>
    </location>
</feature>
<organism evidence="7 8">
    <name type="scientific">Corynebacterium frankenforstense DSM 45800</name>
    <dbReference type="NCBI Taxonomy" id="1437875"/>
    <lineage>
        <taxon>Bacteria</taxon>
        <taxon>Bacillati</taxon>
        <taxon>Actinomycetota</taxon>
        <taxon>Actinomycetes</taxon>
        <taxon>Mycobacteriales</taxon>
        <taxon>Corynebacteriaceae</taxon>
        <taxon>Corynebacterium</taxon>
    </lineage>
</organism>
<keyword evidence="8" id="KW-1185">Reference proteome</keyword>
<evidence type="ECO:0000313" key="8">
    <source>
        <dbReference type="Proteomes" id="UP000185434"/>
    </source>
</evidence>
<evidence type="ECO:0000259" key="6">
    <source>
        <dbReference type="PROSITE" id="PS50109"/>
    </source>
</evidence>
<accession>A0A1L7CQA7</accession>
<feature type="region of interest" description="Disordered" evidence="4">
    <location>
        <begin position="291"/>
        <end position="320"/>
    </location>
</feature>
<feature type="transmembrane region" description="Helical" evidence="5">
    <location>
        <begin position="141"/>
        <end position="161"/>
    </location>
</feature>
<dbReference type="CDD" id="cd16917">
    <property type="entry name" value="HATPase_UhpB-NarQ-NarX-like"/>
    <property type="match status" value="1"/>
</dbReference>
<reference evidence="7 8" key="1">
    <citation type="submission" date="2014-08" db="EMBL/GenBank/DDBJ databases">
        <title>Complete genome sequence of Corynebacterium frankenforstense ST18(T) (=DSM 45800(T)), isolated from raw cow milk.</title>
        <authorList>
            <person name="Ruckert C."/>
            <person name="Albersmeier A."/>
            <person name="Winkler A."/>
            <person name="Lipski A."/>
            <person name="Kalinowski J."/>
        </authorList>
    </citation>
    <scope>NUCLEOTIDE SEQUENCE [LARGE SCALE GENOMIC DNA]</scope>
    <source>
        <strain evidence="7 8">ST18</strain>
    </source>
</reference>
<dbReference type="PIRSF" id="PIRSF037434">
    <property type="entry name" value="STHK_ChrS"/>
    <property type="match status" value="1"/>
</dbReference>
<evidence type="ECO:0000313" key="7">
    <source>
        <dbReference type="EMBL" id="APT88030.1"/>
    </source>
</evidence>
<dbReference type="GO" id="GO:0046983">
    <property type="term" value="F:protein dimerization activity"/>
    <property type="evidence" value="ECO:0007669"/>
    <property type="project" value="InterPro"/>
</dbReference>
<keyword evidence="1" id="KW-0808">Transferase</keyword>
<dbReference type="KEGG" id="cfk:CFRA_00560"/>
<keyword evidence="5" id="KW-0472">Membrane</keyword>
<dbReference type="PROSITE" id="PS50109">
    <property type="entry name" value="HIS_KIN"/>
    <property type="match status" value="1"/>
</dbReference>
<dbReference type="Gene3D" id="1.20.5.1930">
    <property type="match status" value="1"/>
</dbReference>
<keyword evidence="2" id="KW-0418">Kinase</keyword>
<feature type="transmembrane region" description="Helical" evidence="5">
    <location>
        <begin position="62"/>
        <end position="82"/>
    </location>
</feature>
<dbReference type="PANTHER" id="PTHR24421:SF62">
    <property type="entry name" value="SENSORY TRANSDUCTION HISTIDINE KINASE"/>
    <property type="match status" value="1"/>
</dbReference>
<protein>
    <recommendedName>
        <fullName evidence="6">Histidine kinase domain-containing protein</fullName>
    </recommendedName>
</protein>
<keyword evidence="5" id="KW-1133">Transmembrane helix</keyword>
<feature type="domain" description="Histidine kinase" evidence="6">
    <location>
        <begin position="362"/>
        <end position="449"/>
    </location>
</feature>
<sequence length="449" mass="47072">MRVGVHVLFALLLALAAVLSWQGARYLEQEAPGGGWTENPAHPFLGEAAGYFPHDATPVRCLVLALTAALAACYLVGTTWDHRLAMGRTTRGPGALRGWWLAVVLVLWFALLMLSTDFLWLLFPLVFVIMHVAGDGWPGMAVVVATLVVGVAVPAFGLPVISDAEGWSVGGLIGPTIGVAFAVAVRHVYRALVEELERQREIARQLALTRARALSAENEAGRLAERERISREIHDTLAQGFNSVVLFSRAAGKALDSGDTRKAAERLGVIGEVAAENLAEARRLVAAGRSGAQAGRTGAKAGKGPQPAASGAGGAAAAAPAGPGLRARLEELAAATTRRFGLPVEVVVDPPGEVTGPPAEVLERVTRESLTNAVRHSGADRARVTLGVWEHEATLDIHDDGHGFDPDAVPEGHFGLAGLRDRAAEAGGSLAIDSSERGTTITARIPLAR</sequence>
<dbReference type="PANTHER" id="PTHR24421">
    <property type="entry name" value="NITRATE/NITRITE SENSOR PROTEIN NARX-RELATED"/>
    <property type="match status" value="1"/>
</dbReference>
<evidence type="ECO:0000256" key="4">
    <source>
        <dbReference type="SAM" id="MobiDB-lite"/>
    </source>
</evidence>
<dbReference type="EMBL" id="CP009247">
    <property type="protein sequence ID" value="APT88030.1"/>
    <property type="molecule type" value="Genomic_DNA"/>
</dbReference>
<evidence type="ECO:0000256" key="3">
    <source>
        <dbReference type="ARBA" id="ARBA00023012"/>
    </source>
</evidence>
<dbReference type="Pfam" id="PF02518">
    <property type="entry name" value="HATPase_c"/>
    <property type="match status" value="1"/>
</dbReference>
<proteinExistence type="predicted"/>
<dbReference type="InterPro" id="IPR017205">
    <property type="entry name" value="Sig_transdc_His_kinase_ChrS"/>
</dbReference>
<dbReference type="Proteomes" id="UP000185434">
    <property type="component" value="Chromosome"/>
</dbReference>
<feature type="transmembrane region" description="Helical" evidence="5">
    <location>
        <begin position="167"/>
        <end position="189"/>
    </location>
</feature>
<dbReference type="InterPro" id="IPR050482">
    <property type="entry name" value="Sensor_HK_TwoCompSys"/>
</dbReference>
<evidence type="ECO:0000256" key="1">
    <source>
        <dbReference type="ARBA" id="ARBA00022679"/>
    </source>
</evidence>
<dbReference type="Pfam" id="PF07730">
    <property type="entry name" value="HisKA_3"/>
    <property type="match status" value="1"/>
</dbReference>
<dbReference type="InterPro" id="IPR003594">
    <property type="entry name" value="HATPase_dom"/>
</dbReference>
<dbReference type="AlphaFoldDB" id="A0A1L7CQA7"/>
<name>A0A1L7CQA7_9CORY</name>
<gene>
    <name evidence="7" type="ORF">CFRA_00560</name>
</gene>
<dbReference type="GO" id="GO:0016020">
    <property type="term" value="C:membrane"/>
    <property type="evidence" value="ECO:0007669"/>
    <property type="project" value="InterPro"/>
</dbReference>
<dbReference type="InterPro" id="IPR036890">
    <property type="entry name" value="HATPase_C_sf"/>
</dbReference>
<dbReference type="Gene3D" id="3.30.565.10">
    <property type="entry name" value="Histidine kinase-like ATPase, C-terminal domain"/>
    <property type="match status" value="1"/>
</dbReference>
<dbReference type="InterPro" id="IPR011712">
    <property type="entry name" value="Sig_transdc_His_kin_sub3_dim/P"/>
</dbReference>
<evidence type="ECO:0000256" key="2">
    <source>
        <dbReference type="ARBA" id="ARBA00022777"/>
    </source>
</evidence>
<dbReference type="SUPFAM" id="SSF55874">
    <property type="entry name" value="ATPase domain of HSP90 chaperone/DNA topoisomerase II/histidine kinase"/>
    <property type="match status" value="1"/>
</dbReference>
<dbReference type="GO" id="GO:0000155">
    <property type="term" value="F:phosphorelay sensor kinase activity"/>
    <property type="evidence" value="ECO:0007669"/>
    <property type="project" value="InterPro"/>
</dbReference>
<evidence type="ECO:0000256" key="5">
    <source>
        <dbReference type="SAM" id="Phobius"/>
    </source>
</evidence>
<keyword evidence="3" id="KW-0902">Two-component regulatory system</keyword>